<dbReference type="KEGG" id="daur:Daura_33815"/>
<dbReference type="InterPro" id="IPR009050">
    <property type="entry name" value="Globin-like_sf"/>
</dbReference>
<dbReference type="PANTHER" id="PTHR47354">
    <property type="entry name" value="NADH OXIDOREDUCTASE HCR"/>
    <property type="match status" value="1"/>
</dbReference>
<organism evidence="2 3">
    <name type="scientific">Dactylosporangium aurantiacum</name>
    <dbReference type="NCBI Taxonomy" id="35754"/>
    <lineage>
        <taxon>Bacteria</taxon>
        <taxon>Bacillati</taxon>
        <taxon>Actinomycetota</taxon>
        <taxon>Actinomycetes</taxon>
        <taxon>Micromonosporales</taxon>
        <taxon>Micromonosporaceae</taxon>
        <taxon>Dactylosporangium</taxon>
    </lineage>
</organism>
<evidence type="ECO:0008006" key="4">
    <source>
        <dbReference type="Google" id="ProtNLM"/>
    </source>
</evidence>
<dbReference type="RefSeq" id="WP_156089481.1">
    <property type="nucleotide sequence ID" value="NZ_CP073767.1"/>
</dbReference>
<dbReference type="PANTHER" id="PTHR47354:SF5">
    <property type="entry name" value="PROTEIN RFBI"/>
    <property type="match status" value="1"/>
</dbReference>
<evidence type="ECO:0000256" key="1">
    <source>
        <dbReference type="ARBA" id="ARBA00001974"/>
    </source>
</evidence>
<reference evidence="2" key="1">
    <citation type="submission" date="2021-04" db="EMBL/GenBank/DDBJ databases">
        <title>Dactylosporangium aurantiacum NRRL B-8018 full assembly.</title>
        <authorList>
            <person name="Hartkoorn R.C."/>
            <person name="Beaudoing E."/>
            <person name="Hot D."/>
        </authorList>
    </citation>
    <scope>NUCLEOTIDE SEQUENCE</scope>
    <source>
        <strain evidence="2">NRRL B-8018</strain>
    </source>
</reference>
<dbReference type="InterPro" id="IPR039261">
    <property type="entry name" value="FNR_nucleotide-bd"/>
</dbReference>
<keyword evidence="3" id="KW-1185">Reference proteome</keyword>
<evidence type="ECO:0000313" key="2">
    <source>
        <dbReference type="EMBL" id="UWZ51695.1"/>
    </source>
</evidence>
<dbReference type="SUPFAM" id="SSF46458">
    <property type="entry name" value="Globin-like"/>
    <property type="match status" value="1"/>
</dbReference>
<proteinExistence type="predicted"/>
<dbReference type="AlphaFoldDB" id="A0A9Q9IC58"/>
<dbReference type="Proteomes" id="UP001058003">
    <property type="component" value="Chromosome"/>
</dbReference>
<dbReference type="InterPro" id="IPR050415">
    <property type="entry name" value="MRET"/>
</dbReference>
<gene>
    <name evidence="2" type="ORF">Daura_33815</name>
</gene>
<dbReference type="EMBL" id="CP073767">
    <property type="protein sequence ID" value="UWZ51695.1"/>
    <property type="molecule type" value="Genomic_DNA"/>
</dbReference>
<dbReference type="GO" id="GO:0016491">
    <property type="term" value="F:oxidoreductase activity"/>
    <property type="evidence" value="ECO:0007669"/>
    <property type="project" value="TreeGrafter"/>
</dbReference>
<accession>A0A9Q9IC58</accession>
<evidence type="ECO:0000313" key="3">
    <source>
        <dbReference type="Proteomes" id="UP001058003"/>
    </source>
</evidence>
<name>A0A9Q9IC58_9ACTN</name>
<comment type="cofactor">
    <cofactor evidence="1">
        <name>FAD</name>
        <dbReference type="ChEBI" id="CHEBI:57692"/>
    </cofactor>
</comment>
<sequence>MPGSVPVVSRLLVPGRSGEERPGPVAAEPGVQPARGVVHDLRALLPDEPAAQREVLREAVGWLVEHVDQPQVLAARCAELGPVVAQLGVPPQRLDQLAVLFVDLLRANPPGVVVRRDQEEAWATTGRLVSRWLADGAAAAAHEPASWSAPVVAHERSGAAAAVVTVRTYLPYPCLPGQLAPVEPPRLPGRWRRCWVGDVPAAGNTVRLHIAARPGDPAGADLVERTAPGDVLRLRPAVGPPAADPGSARPLLVVVARDTEAPARALLGALRAAGDRRPVTVFWPAAAERDLYRLADLAPEGALLIRDRFTAAAGGDWAGHDAFVAGDPAAVAATLTAVRAAGVPADRIRTAADGPAPD</sequence>
<dbReference type="SUPFAM" id="SSF52343">
    <property type="entry name" value="Ferredoxin reductase-like, C-terminal NADP-linked domain"/>
    <property type="match status" value="1"/>
</dbReference>
<protein>
    <recommendedName>
        <fullName evidence="4">FAD-binding FR-type domain-containing protein</fullName>
    </recommendedName>
</protein>
<dbReference type="OrthoDB" id="3213438at2"/>